<dbReference type="HOGENOM" id="CLU_1714338_0_0_1"/>
<dbReference type="GO" id="GO:0006303">
    <property type="term" value="P:double-strand break repair via nonhomologous end joining"/>
    <property type="evidence" value="ECO:0007669"/>
    <property type="project" value="TreeGrafter"/>
</dbReference>
<reference evidence="4 5" key="1">
    <citation type="journal article" date="2013" name="Curr. Biol.">
        <title>Shared signatures of parasitism and phylogenomics unite Cryptomycota and microsporidia.</title>
        <authorList>
            <person name="James T.Y."/>
            <person name="Pelin A."/>
            <person name="Bonen L."/>
            <person name="Ahrendt S."/>
            <person name="Sain D."/>
            <person name="Corradi N."/>
            <person name="Stajich J.E."/>
        </authorList>
    </citation>
    <scope>NUCLEOTIDE SEQUENCE [LARGE SCALE GENOMIC DNA]</scope>
    <source>
        <strain evidence="4 5">CSF55</strain>
    </source>
</reference>
<evidence type="ECO:0000256" key="2">
    <source>
        <dbReference type="ARBA" id="ARBA00022801"/>
    </source>
</evidence>
<dbReference type="GO" id="GO:0003684">
    <property type="term" value="F:damaged DNA binding"/>
    <property type="evidence" value="ECO:0007669"/>
    <property type="project" value="TreeGrafter"/>
</dbReference>
<keyword evidence="3" id="KW-0269">Exonuclease</keyword>
<dbReference type="GO" id="GO:0036297">
    <property type="term" value="P:interstrand cross-link repair"/>
    <property type="evidence" value="ECO:0007669"/>
    <property type="project" value="TreeGrafter"/>
</dbReference>
<keyword evidence="2" id="KW-0378">Hydrolase</keyword>
<dbReference type="Proteomes" id="UP000030755">
    <property type="component" value="Unassembled WGS sequence"/>
</dbReference>
<dbReference type="AlphaFoldDB" id="A0A075AX65"/>
<dbReference type="EMBL" id="KE560903">
    <property type="protein sequence ID" value="EPZ34920.1"/>
    <property type="molecule type" value="Genomic_DNA"/>
</dbReference>
<dbReference type="GO" id="GO:0035312">
    <property type="term" value="F:5'-3' DNA exonuclease activity"/>
    <property type="evidence" value="ECO:0007669"/>
    <property type="project" value="TreeGrafter"/>
</dbReference>
<sequence>MKSKGFNNNFIVVSPNMPFSVLYEEEHTTITPISCPHITGSLMFLIQGCGPTYLCLRKLNVLYLDCTFFNPYFKAFPLLSESISNIISWVTNLPSNAPINLNLAMLGYENLLSALIDTFEIDVFHVSRKVLDLYECFPRLRKLDFILAVNAMK</sequence>
<organism evidence="4 5">
    <name type="scientific">Rozella allomycis (strain CSF55)</name>
    <dbReference type="NCBI Taxonomy" id="988480"/>
    <lineage>
        <taxon>Eukaryota</taxon>
        <taxon>Fungi</taxon>
        <taxon>Fungi incertae sedis</taxon>
        <taxon>Cryptomycota</taxon>
        <taxon>Cryptomycota incertae sedis</taxon>
        <taxon>Rozella</taxon>
    </lineage>
</organism>
<evidence type="ECO:0000256" key="3">
    <source>
        <dbReference type="ARBA" id="ARBA00022839"/>
    </source>
</evidence>
<proteinExistence type="predicted"/>
<evidence type="ECO:0000256" key="1">
    <source>
        <dbReference type="ARBA" id="ARBA00022722"/>
    </source>
</evidence>
<keyword evidence="5" id="KW-1185">Reference proteome</keyword>
<gene>
    <name evidence="4" type="ORF">O9G_001650</name>
</gene>
<accession>A0A075AX65</accession>
<dbReference type="STRING" id="988480.A0A075AX65"/>
<name>A0A075AX65_ROZAC</name>
<evidence type="ECO:0000313" key="5">
    <source>
        <dbReference type="Proteomes" id="UP000030755"/>
    </source>
</evidence>
<dbReference type="PANTHER" id="PTHR23240:SF8">
    <property type="entry name" value="PROTEIN ARTEMIS"/>
    <property type="match status" value="1"/>
</dbReference>
<dbReference type="OrthoDB" id="2147415at2759"/>
<dbReference type="PANTHER" id="PTHR23240">
    <property type="entry name" value="DNA CROSS-LINK REPAIR PROTEIN PSO2/SNM1-RELATED"/>
    <property type="match status" value="1"/>
</dbReference>
<evidence type="ECO:0000313" key="4">
    <source>
        <dbReference type="EMBL" id="EPZ34920.1"/>
    </source>
</evidence>
<protein>
    <submittedName>
        <fullName evidence="4">Uncharacterized protein</fullName>
    </submittedName>
</protein>
<dbReference type="SUPFAM" id="SSF56281">
    <property type="entry name" value="Metallo-hydrolase/oxidoreductase"/>
    <property type="match status" value="1"/>
</dbReference>
<keyword evidence="1" id="KW-0540">Nuclease</keyword>
<dbReference type="InterPro" id="IPR036866">
    <property type="entry name" value="RibonucZ/Hydroxyglut_hydro"/>
</dbReference>
<dbReference type="GO" id="GO:0000723">
    <property type="term" value="P:telomere maintenance"/>
    <property type="evidence" value="ECO:0007669"/>
    <property type="project" value="TreeGrafter"/>
</dbReference>